<evidence type="ECO:0000256" key="5">
    <source>
        <dbReference type="ARBA" id="ARBA00022729"/>
    </source>
</evidence>
<dbReference type="InterPro" id="IPR036942">
    <property type="entry name" value="Beta-barrel_TonB_sf"/>
</dbReference>
<dbReference type="Pfam" id="PF07715">
    <property type="entry name" value="Plug"/>
    <property type="match status" value="1"/>
</dbReference>
<evidence type="ECO:0000256" key="11">
    <source>
        <dbReference type="SAM" id="SignalP"/>
    </source>
</evidence>
<dbReference type="STRING" id="563176.SAMN04488090_2499"/>
<dbReference type="SUPFAM" id="SSF56935">
    <property type="entry name" value="Porins"/>
    <property type="match status" value="1"/>
</dbReference>
<evidence type="ECO:0000259" key="13">
    <source>
        <dbReference type="Pfam" id="PF07715"/>
    </source>
</evidence>
<dbReference type="Pfam" id="PF00593">
    <property type="entry name" value="TonB_dep_Rec_b-barrel"/>
    <property type="match status" value="1"/>
</dbReference>
<feature type="chain" id="PRO_5011626974" evidence="11">
    <location>
        <begin position="27"/>
        <end position="812"/>
    </location>
</feature>
<dbReference type="Gene3D" id="2.170.130.10">
    <property type="entry name" value="TonB-dependent receptor, plug domain"/>
    <property type="match status" value="1"/>
</dbReference>
<keyword evidence="9" id="KW-0998">Cell outer membrane</keyword>
<dbReference type="Proteomes" id="UP000198901">
    <property type="component" value="Unassembled WGS sequence"/>
</dbReference>
<dbReference type="GO" id="GO:0009279">
    <property type="term" value="C:cell outer membrane"/>
    <property type="evidence" value="ECO:0007669"/>
    <property type="project" value="UniProtKB-SubCell"/>
</dbReference>
<dbReference type="GO" id="GO:0044718">
    <property type="term" value="P:siderophore transmembrane transport"/>
    <property type="evidence" value="ECO:0007669"/>
    <property type="project" value="TreeGrafter"/>
</dbReference>
<dbReference type="PANTHER" id="PTHR30069">
    <property type="entry name" value="TONB-DEPENDENT OUTER MEMBRANE RECEPTOR"/>
    <property type="match status" value="1"/>
</dbReference>
<evidence type="ECO:0000256" key="4">
    <source>
        <dbReference type="ARBA" id="ARBA00022692"/>
    </source>
</evidence>
<organism evidence="14 15">
    <name type="scientific">Siphonobacter aquaeclarae</name>
    <dbReference type="NCBI Taxonomy" id="563176"/>
    <lineage>
        <taxon>Bacteria</taxon>
        <taxon>Pseudomonadati</taxon>
        <taxon>Bacteroidota</taxon>
        <taxon>Cytophagia</taxon>
        <taxon>Cytophagales</taxon>
        <taxon>Cytophagaceae</taxon>
        <taxon>Siphonobacter</taxon>
    </lineage>
</organism>
<dbReference type="AlphaFoldDB" id="A0A1G9Q8A0"/>
<dbReference type="SUPFAM" id="SSF49464">
    <property type="entry name" value="Carboxypeptidase regulatory domain-like"/>
    <property type="match status" value="1"/>
</dbReference>
<keyword evidence="7 10" id="KW-0472">Membrane</keyword>
<evidence type="ECO:0000256" key="6">
    <source>
        <dbReference type="ARBA" id="ARBA00023077"/>
    </source>
</evidence>
<evidence type="ECO:0000256" key="9">
    <source>
        <dbReference type="ARBA" id="ARBA00023237"/>
    </source>
</evidence>
<keyword evidence="4" id="KW-0812">Transmembrane</keyword>
<evidence type="ECO:0000256" key="1">
    <source>
        <dbReference type="ARBA" id="ARBA00004571"/>
    </source>
</evidence>
<evidence type="ECO:0000256" key="2">
    <source>
        <dbReference type="ARBA" id="ARBA00022448"/>
    </source>
</evidence>
<keyword evidence="5 11" id="KW-0732">Signal</keyword>
<dbReference type="InterPro" id="IPR037066">
    <property type="entry name" value="Plug_dom_sf"/>
</dbReference>
<sequence>MAGNNLPMKRLLLFLFTGLLCFAAGAQTPVQTAQRDAVRFKIRGTLLDSLEGTPLIKAAVLVDFKRSGTTTDENGRFELTLYPGQYWLSFRLIGYRPKRVHVNLTHDHQLSVRLNSLANELEEVIVSSKGVDANVRRPLLGVNQLNIKTLERIPAAFGEVDLLRGVQMLPGVTSVGEASNGVNIRGGTTDQNLILLDDAPIFNPTHMFGLFSAFPPDAVSSLELYKGNAPARYGGRAAAVMDVTLASPNLEKFKMNGGISLVSNRLQLDIPLIKNKLGILLTGRGAFNDFLLPIASERLNNIKAKFGDAAAKVFYRLNNRNTVTLSAYWTKDFFQTDLLGSIANVVATSTQYDHRTINVSGRWFYAFNSKVNLQTTVLAADYVPKILLPEKDSRNKVVIQSGIRQHQFKTSLNIQQKKHNWEVGISATQYRVHPGDLKPGTSPAVLSIRTPVENGVELAAHAEDQLTLSKRLSASFGLRYSQFLALGPGIVRRYAEGQPRDDFSVTDSTLYGSGQVMRSYGGFEPRIGINYQLSPVSSVKFGYNLMRQYLQVVSNTTTPMPTARWKTSDAFIKPQVSQLISAGYFRNLRDDVYELSVEGYYRHTENVPDYKPGADFLLQRFPETQLLQGVNRSWGIETMISKKRGELTGWVSYTYARSQNRISEGTDFTQRINNGNWYPANYDRPHSLNATLNINQGKHNSFSFNFAYSTGRPYTAPAGLVSYQGRYYPFYTDRNLERIPDYHRMDFSWYITNPTMKNKRWVGHWAFTVYNLYGRKNAYSVFYRTEGVQTKSQKLVVFGAPIVTIAYTFKFQ</sequence>
<gene>
    <name evidence="14" type="ORF">SAMN04488090_2499</name>
</gene>
<feature type="domain" description="TonB-dependent receptor plug" evidence="13">
    <location>
        <begin position="160"/>
        <end position="239"/>
    </location>
</feature>
<dbReference type="Gene3D" id="2.40.170.20">
    <property type="entry name" value="TonB-dependent receptor, beta-barrel domain"/>
    <property type="match status" value="1"/>
</dbReference>
<dbReference type="InterPro" id="IPR000531">
    <property type="entry name" value="Beta-barrel_TonB"/>
</dbReference>
<evidence type="ECO:0000313" key="14">
    <source>
        <dbReference type="EMBL" id="SDM06971.1"/>
    </source>
</evidence>
<keyword evidence="6 10" id="KW-0798">TonB box</keyword>
<evidence type="ECO:0000256" key="3">
    <source>
        <dbReference type="ARBA" id="ARBA00022452"/>
    </source>
</evidence>
<dbReference type="InterPro" id="IPR039426">
    <property type="entry name" value="TonB-dep_rcpt-like"/>
</dbReference>
<evidence type="ECO:0000256" key="7">
    <source>
        <dbReference type="ARBA" id="ARBA00023136"/>
    </source>
</evidence>
<evidence type="ECO:0000259" key="12">
    <source>
        <dbReference type="Pfam" id="PF00593"/>
    </source>
</evidence>
<feature type="domain" description="TonB-dependent receptor-like beta-barrel" evidence="12">
    <location>
        <begin position="315"/>
        <end position="772"/>
    </location>
</feature>
<proteinExistence type="inferred from homology"/>
<feature type="signal peptide" evidence="11">
    <location>
        <begin position="1"/>
        <end position="26"/>
    </location>
</feature>
<keyword evidence="8 14" id="KW-0675">Receptor</keyword>
<keyword evidence="2" id="KW-0813">Transport</keyword>
<dbReference type="InterPro" id="IPR008969">
    <property type="entry name" value="CarboxyPept-like_regulatory"/>
</dbReference>
<name>A0A1G9Q8A0_9BACT</name>
<reference evidence="14 15" key="1">
    <citation type="submission" date="2016-10" db="EMBL/GenBank/DDBJ databases">
        <authorList>
            <person name="de Groot N.N."/>
        </authorList>
    </citation>
    <scope>NUCLEOTIDE SEQUENCE [LARGE SCALE GENOMIC DNA]</scope>
    <source>
        <strain evidence="14 15">DSM 21668</strain>
    </source>
</reference>
<accession>A0A1G9Q8A0</accession>
<comment type="subcellular location">
    <subcellularLocation>
        <location evidence="1">Cell outer membrane</location>
        <topology evidence="1">Multi-pass membrane protein</topology>
    </subcellularLocation>
</comment>
<dbReference type="GO" id="GO:0015344">
    <property type="term" value="F:siderophore uptake transmembrane transporter activity"/>
    <property type="evidence" value="ECO:0007669"/>
    <property type="project" value="TreeGrafter"/>
</dbReference>
<protein>
    <submittedName>
        <fullName evidence="14">Outer membrane receptor proteins, mostly Fe transport</fullName>
    </submittedName>
</protein>
<evidence type="ECO:0000256" key="8">
    <source>
        <dbReference type="ARBA" id="ARBA00023170"/>
    </source>
</evidence>
<dbReference type="PANTHER" id="PTHR30069:SF29">
    <property type="entry name" value="HEMOGLOBIN AND HEMOGLOBIN-HAPTOGLOBIN-BINDING PROTEIN 1-RELATED"/>
    <property type="match status" value="1"/>
</dbReference>
<evidence type="ECO:0000256" key="10">
    <source>
        <dbReference type="RuleBase" id="RU003357"/>
    </source>
</evidence>
<dbReference type="InterPro" id="IPR012910">
    <property type="entry name" value="Plug_dom"/>
</dbReference>
<dbReference type="Gene3D" id="2.60.40.1120">
    <property type="entry name" value="Carboxypeptidase-like, regulatory domain"/>
    <property type="match status" value="1"/>
</dbReference>
<keyword evidence="3" id="KW-1134">Transmembrane beta strand</keyword>
<comment type="similarity">
    <text evidence="10">Belongs to the TonB-dependent receptor family.</text>
</comment>
<keyword evidence="15" id="KW-1185">Reference proteome</keyword>
<dbReference type="EMBL" id="FNGS01000004">
    <property type="protein sequence ID" value="SDM06971.1"/>
    <property type="molecule type" value="Genomic_DNA"/>
</dbReference>
<evidence type="ECO:0000313" key="15">
    <source>
        <dbReference type="Proteomes" id="UP000198901"/>
    </source>
</evidence>
<dbReference type="Pfam" id="PF13715">
    <property type="entry name" value="CarbopepD_reg_2"/>
    <property type="match status" value="1"/>
</dbReference>